<dbReference type="PANTHER" id="PTHR44207">
    <property type="entry name" value="SURFACE ANTIGEN BSPA-LIKE-RELATED"/>
    <property type="match status" value="1"/>
</dbReference>
<feature type="repeat" description="ANK" evidence="1">
    <location>
        <begin position="188"/>
        <end position="220"/>
    </location>
</feature>
<dbReference type="SMART" id="SM00248">
    <property type="entry name" value="ANK"/>
    <property type="match status" value="22"/>
</dbReference>
<evidence type="ECO:0000313" key="3">
    <source>
        <dbReference type="Proteomes" id="UP000030651"/>
    </source>
</evidence>
<dbReference type="RefSeq" id="XP_007837923.1">
    <property type="nucleotide sequence ID" value="XM_007839732.1"/>
</dbReference>
<dbReference type="PRINTS" id="PR01415">
    <property type="entry name" value="ANKYRIN"/>
</dbReference>
<gene>
    <name evidence="2" type="ORF">PFICI_11151</name>
</gene>
<feature type="repeat" description="ANK" evidence="1">
    <location>
        <begin position="221"/>
        <end position="253"/>
    </location>
</feature>
<name>W3WVZ7_PESFW</name>
<dbReference type="Pfam" id="PF00023">
    <property type="entry name" value="Ank"/>
    <property type="match status" value="2"/>
</dbReference>
<sequence length="951" mass="102785">MTRLNTAAFNRAIREKEFGKARLILNDWEGSLDEVDWDDATKEGTKMTALSCAAEAGSMELVNSLLERGANVTADIVGRGDGEGPVVKAAKNGHIDVVELLLSRGVNADLASDSPALEWVAKGLDYMYDRATEARSYDMVRLLVSHGARVDNSRGFKLLAEASAKGHLDIVKLMVEKGANVERDNEFVAFTPLSSAAKFGHLDIVKFLVEKGADPNCHDYAFHTPLFLAAEHGHFRIVKFLVEKGADPNGHKHGYGTPLSSAARSGHLEIIEFLIRKGADPNHSSAYGSALSFASQSGHLDVVKLLIEEGANPDASNNHDQTPFSLAAKYGHLEVVKFLAGLGASSDRPDKSGQTPLSLAAEYGHLEVVKFVAGLGASSDRPDNSGMTPLSLAVKSGRFEVVEFLAENGADLKSSAGSISLFLAAEKGYMKILQFLVGKGAILDSVNHDTEQTPLLIAVVKGRMEIVKFLVQRGADPNLIDRSGQTALSIAVENENFEIVEFLVQHRADPNLQVAFEETPLYVAAKSGNAQIAKFLIQNNADPDAICSVERMPLRFTDSADYNEFVQLILDQIHGRVPGGTTRPPEGSLINKYKDIVECMHNGITPSSGYNIHSWLLWGARYGQSAVVDSAINADVQLDICNTHGQTSLSFAAKYGHHDIVHILLDRQARVNSICTSGENHGRTPLSFAAEGGFLSITELLLSKGADPNIKSIGKNWMGQNPLSIAAARGHWEVVRELLSAISPGLDVADAAGRTPLWWATSCGHAITVERILHHGVSVDLQDKDGVTALSISAANGHDEVVRQLIGRSNLSIKDNEGRTALWRALVNGHTEVAQILIKKDDITLHCLVQAKDLTSARVLLENGYDVERVNSEGLTPLRLALCLRDSDFAVLLLKHSASSRNISVKEWVDTFAGNHSDIPELSVLQDGSGQLRLLQDNSSTTPTNAKKTIK</sequence>
<feature type="repeat" description="ANK" evidence="1">
    <location>
        <begin position="681"/>
        <end position="713"/>
    </location>
</feature>
<dbReference type="KEGG" id="pfy:PFICI_11151"/>
<feature type="repeat" description="ANK" evidence="1">
    <location>
        <begin position="45"/>
        <end position="74"/>
    </location>
</feature>
<dbReference type="InParanoid" id="W3WVZ7"/>
<dbReference type="HOGENOM" id="CLU_000134_58_2_1"/>
<reference evidence="3" key="1">
    <citation type="journal article" date="2015" name="BMC Genomics">
        <title>Genomic and transcriptomic analysis of the endophytic fungus Pestalotiopsis fici reveals its lifestyle and high potential for synthesis of natural products.</title>
        <authorList>
            <person name="Wang X."/>
            <person name="Zhang X."/>
            <person name="Liu L."/>
            <person name="Xiang M."/>
            <person name="Wang W."/>
            <person name="Sun X."/>
            <person name="Che Y."/>
            <person name="Guo L."/>
            <person name="Liu G."/>
            <person name="Guo L."/>
            <person name="Wang C."/>
            <person name="Yin W.B."/>
            <person name="Stadler M."/>
            <person name="Zhang X."/>
            <person name="Liu X."/>
        </authorList>
    </citation>
    <scope>NUCLEOTIDE SEQUENCE [LARGE SCALE GENOMIC DNA]</scope>
    <source>
        <strain evidence="3">W106-1 / CGMCC3.15140</strain>
    </source>
</reference>
<dbReference type="SUPFAM" id="SSF48403">
    <property type="entry name" value="Ankyrin repeat"/>
    <property type="match status" value="3"/>
</dbReference>
<dbReference type="PROSITE" id="PS50297">
    <property type="entry name" value="ANK_REP_REGION"/>
    <property type="match status" value="16"/>
</dbReference>
<dbReference type="Proteomes" id="UP000030651">
    <property type="component" value="Unassembled WGS sequence"/>
</dbReference>
<dbReference type="EMBL" id="KI912116">
    <property type="protein sequence ID" value="ETS77277.1"/>
    <property type="molecule type" value="Genomic_DNA"/>
</dbReference>
<feature type="repeat" description="ANK" evidence="1">
    <location>
        <begin position="257"/>
        <end position="286"/>
    </location>
</feature>
<keyword evidence="3" id="KW-1185">Reference proteome</keyword>
<feature type="repeat" description="ANK" evidence="1">
    <location>
        <begin position="286"/>
        <end position="318"/>
    </location>
</feature>
<feature type="repeat" description="ANK" evidence="1">
    <location>
        <begin position="81"/>
        <end position="113"/>
    </location>
</feature>
<dbReference type="GeneID" id="19276164"/>
<accession>W3WVZ7</accession>
<dbReference type="eggNOG" id="KOG4177">
    <property type="taxonomic scope" value="Eukaryota"/>
</dbReference>
<proteinExistence type="predicted"/>
<dbReference type="Pfam" id="PF12796">
    <property type="entry name" value="Ank_2"/>
    <property type="match status" value="7"/>
</dbReference>
<keyword evidence="1" id="KW-0040">ANK repeat</keyword>
<dbReference type="InterPro" id="IPR002110">
    <property type="entry name" value="Ankyrin_rpt"/>
</dbReference>
<evidence type="ECO:0000313" key="2">
    <source>
        <dbReference type="EMBL" id="ETS77277.1"/>
    </source>
</evidence>
<dbReference type="PANTHER" id="PTHR44207:SF2">
    <property type="entry name" value="REPEAT PROTEIN, PUTATIVE-RELATED"/>
    <property type="match status" value="1"/>
</dbReference>
<feature type="repeat" description="ANK" evidence="1">
    <location>
        <begin position="450"/>
        <end position="482"/>
    </location>
</feature>
<feature type="repeat" description="ANK" evidence="1">
    <location>
        <begin position="752"/>
        <end position="784"/>
    </location>
</feature>
<evidence type="ECO:0000256" key="1">
    <source>
        <dbReference type="PROSITE-ProRule" id="PRU00023"/>
    </source>
</evidence>
<protein>
    <submittedName>
        <fullName evidence="2">Uncharacterized protein</fullName>
    </submittedName>
</protein>
<feature type="repeat" description="ANK" evidence="1">
    <location>
        <begin position="352"/>
        <end position="384"/>
    </location>
</feature>
<dbReference type="PROSITE" id="PS50088">
    <property type="entry name" value="ANK_REPEAT"/>
    <property type="match status" value="17"/>
</dbReference>
<feature type="repeat" description="ANK" evidence="1">
    <location>
        <begin position="483"/>
        <end position="515"/>
    </location>
</feature>
<feature type="repeat" description="ANK" evidence="1">
    <location>
        <begin position="516"/>
        <end position="548"/>
    </location>
</feature>
<dbReference type="InterPro" id="IPR036770">
    <property type="entry name" value="Ankyrin_rpt-contain_sf"/>
</dbReference>
<feature type="repeat" description="ANK" evidence="1">
    <location>
        <begin position="385"/>
        <end position="417"/>
    </location>
</feature>
<feature type="repeat" description="ANK" evidence="1">
    <location>
        <begin position="154"/>
        <end position="186"/>
    </location>
</feature>
<dbReference type="OrthoDB" id="539213at2759"/>
<dbReference type="OMA" id="VKNNDQW"/>
<feature type="repeat" description="ANK" evidence="1">
    <location>
        <begin position="644"/>
        <end position="676"/>
    </location>
</feature>
<feature type="repeat" description="ANK" evidence="1">
    <location>
        <begin position="416"/>
        <end position="448"/>
    </location>
</feature>
<dbReference type="AlphaFoldDB" id="W3WVZ7"/>
<organism evidence="2 3">
    <name type="scientific">Pestalotiopsis fici (strain W106-1 / CGMCC3.15140)</name>
    <dbReference type="NCBI Taxonomy" id="1229662"/>
    <lineage>
        <taxon>Eukaryota</taxon>
        <taxon>Fungi</taxon>
        <taxon>Dikarya</taxon>
        <taxon>Ascomycota</taxon>
        <taxon>Pezizomycotina</taxon>
        <taxon>Sordariomycetes</taxon>
        <taxon>Xylariomycetidae</taxon>
        <taxon>Amphisphaeriales</taxon>
        <taxon>Sporocadaceae</taxon>
        <taxon>Pestalotiopsis</taxon>
    </lineage>
</organism>
<dbReference type="Gene3D" id="1.25.40.20">
    <property type="entry name" value="Ankyrin repeat-containing domain"/>
    <property type="match status" value="7"/>
</dbReference>
<dbReference type="STRING" id="1229662.W3WVZ7"/>
<feature type="repeat" description="ANK" evidence="1">
    <location>
        <begin position="319"/>
        <end position="351"/>
    </location>
</feature>